<protein>
    <submittedName>
        <fullName evidence="1">Sporulation peptidase YabG</fullName>
    </submittedName>
</protein>
<dbReference type="OrthoDB" id="9785306at2"/>
<organism evidence="1 2">
    <name type="scientific">Romboutsia weinsteinii</name>
    <dbReference type="NCBI Taxonomy" id="2020949"/>
    <lineage>
        <taxon>Bacteria</taxon>
        <taxon>Bacillati</taxon>
        <taxon>Bacillota</taxon>
        <taxon>Clostridia</taxon>
        <taxon>Peptostreptococcales</taxon>
        <taxon>Peptostreptococcaceae</taxon>
        <taxon>Romboutsia</taxon>
    </lineage>
</organism>
<proteinExistence type="predicted"/>
<gene>
    <name evidence="1" type="primary">yabG</name>
    <name evidence="1" type="ORF">CHL78_011850</name>
</gene>
<dbReference type="AlphaFoldDB" id="A0A371J260"/>
<evidence type="ECO:0000313" key="2">
    <source>
        <dbReference type="Proteomes" id="UP000215694"/>
    </source>
</evidence>
<evidence type="ECO:0000313" key="1">
    <source>
        <dbReference type="EMBL" id="RDY26758.1"/>
    </source>
</evidence>
<dbReference type="NCBIfam" id="TIGR02855">
    <property type="entry name" value="spore_yabG"/>
    <property type="match status" value="1"/>
</dbReference>
<keyword evidence="2" id="KW-1185">Reference proteome</keyword>
<dbReference type="EMBL" id="NOJY02000020">
    <property type="protein sequence ID" value="RDY26758.1"/>
    <property type="molecule type" value="Genomic_DNA"/>
</dbReference>
<dbReference type="RefSeq" id="WP_094369439.1">
    <property type="nucleotide sequence ID" value="NZ_NOJY02000020.1"/>
</dbReference>
<dbReference type="PIRSF" id="PIRSF011575">
    <property type="entry name" value="YabG"/>
    <property type="match status" value="1"/>
</dbReference>
<comment type="caution">
    <text evidence="1">The sequence shown here is derived from an EMBL/GenBank/DDBJ whole genome shotgun (WGS) entry which is preliminary data.</text>
</comment>
<dbReference type="Proteomes" id="UP000215694">
    <property type="component" value="Unassembled WGS sequence"/>
</dbReference>
<accession>A0A371J260</accession>
<sequence length="279" mass="31806">MEVGNIVTRNSYNNDICFRICELNNNIAILKGTSFRLIADASIDDLNILSKKEYEIKEHDINKVMGNRLSSLIYECKNTNIFSRNNLDNLKKIGKILHIDGDNYYLNKSIENYNMLEIPAVGIYLNESEQPEKIVSLLKEHNPSILIITGHDNLARGYNNWSDIDNYRNSKYFKESVEKARIFNPNYDQLVIFAGGCQSYYEELIDAGANFASSPNRTLIHHLDPVLLAYQIATTSIREFIDVEEAVKDTFGGMGGIGGMETRGQSREIKPVFKNKKIY</sequence>
<name>A0A371J260_9FIRM</name>
<dbReference type="InterPro" id="IPR008764">
    <property type="entry name" value="Peptidase_U57"/>
</dbReference>
<reference evidence="1 2" key="1">
    <citation type="journal article" date="2017" name="Genome Announc.">
        <title>Draft Genome Sequence of Romboutsia weinsteinii sp. nov. Strain CCRI-19649(T) Isolated from Surface Water.</title>
        <authorList>
            <person name="Maheux A.F."/>
            <person name="Boudreau D.K."/>
            <person name="Berube E."/>
            <person name="Boissinot M."/>
            <person name="Cantin P."/>
            <person name="Raymond F."/>
            <person name="Corbeil J."/>
            <person name="Omar R.F."/>
            <person name="Bergeron M.G."/>
        </authorList>
    </citation>
    <scope>NUCLEOTIDE SEQUENCE [LARGE SCALE GENOMIC DNA]</scope>
    <source>
        <strain evidence="1 2">CCRI-19649</strain>
    </source>
</reference>
<dbReference type="Pfam" id="PF05582">
    <property type="entry name" value="Peptidase_U57"/>
    <property type="match status" value="1"/>
</dbReference>